<dbReference type="AlphaFoldDB" id="A0A1Q9DKT0"/>
<gene>
    <name evidence="5" type="ORF">AK812_SmicGene22043</name>
</gene>
<accession>A0A1Q9DKT0</accession>
<evidence type="ECO:0000256" key="1">
    <source>
        <dbReference type="ARBA" id="ARBA00022793"/>
    </source>
</evidence>
<name>A0A1Q9DKT0_SYMMI</name>
<evidence type="ECO:0008006" key="7">
    <source>
        <dbReference type="Google" id="ProtNLM"/>
    </source>
</evidence>
<keyword evidence="3" id="KW-0175">Coiled coil</keyword>
<evidence type="ECO:0000256" key="2">
    <source>
        <dbReference type="ARBA" id="ARBA00023239"/>
    </source>
</evidence>
<organism evidence="5 6">
    <name type="scientific">Symbiodinium microadriaticum</name>
    <name type="common">Dinoflagellate</name>
    <name type="synonym">Zooxanthella microadriatica</name>
    <dbReference type="NCBI Taxonomy" id="2951"/>
    <lineage>
        <taxon>Eukaryota</taxon>
        <taxon>Sar</taxon>
        <taxon>Alveolata</taxon>
        <taxon>Dinophyceae</taxon>
        <taxon>Suessiales</taxon>
        <taxon>Symbiodiniaceae</taxon>
        <taxon>Symbiodinium</taxon>
    </lineage>
</organism>
<evidence type="ECO:0000313" key="6">
    <source>
        <dbReference type="Proteomes" id="UP000186817"/>
    </source>
</evidence>
<dbReference type="InterPro" id="IPR003817">
    <property type="entry name" value="PS_Dcarbxylase"/>
</dbReference>
<sequence>MTQMLGHANRMVQKRNDRLQLGRSGCEEKDLQSSALPGGQAGRARPKVPGYGKGKGKGQSKADRKTGGKHAAGDKEGLLELVMLVPCTLSVPEAVHAHVQPGRWQAARLPPVSSTLWAGCTVLLIAPGGYVSRKTRHRHRAARLDWHELATRTDEVLEAVSDHAPSSQEVEAVRSELAKVAELQVTAAQLRKEVDASHAKVSWYEELFQATRLAKLTGAKVPDVDWTLIADRINKRFKYKPGKDAFCPAHYLTYEDWFLRELSPATLERCLSQAALAEVCSPVQGKAWEQVPSGEMSLKISVIAVSELLQVLDGKHLVQLRLRWPAGSPCAWPRAGPHYRWCISSASEDYHRVHSPVDGKIVAIDCYQKDELFPGAESLTIFSFSTSFGLVRLLCIGEWSVQSFVALGKVGDQVAKMDELGHFDLGSQVILSLPDGLDVCLEGSPKLFPGDPIAASAVTARKRDGVGPK</sequence>
<protein>
    <recommendedName>
        <fullName evidence="7">Phosphatidylserine decarboxylase</fullName>
    </recommendedName>
</protein>
<dbReference type="Proteomes" id="UP000186817">
    <property type="component" value="Unassembled WGS sequence"/>
</dbReference>
<feature type="region of interest" description="Disordered" evidence="4">
    <location>
        <begin position="1"/>
        <end position="72"/>
    </location>
</feature>
<feature type="compositionally biased region" description="Basic and acidic residues" evidence="4">
    <location>
        <begin position="60"/>
        <end position="72"/>
    </location>
</feature>
<evidence type="ECO:0000313" key="5">
    <source>
        <dbReference type="EMBL" id="OLP95784.1"/>
    </source>
</evidence>
<feature type="compositionally biased region" description="Basic and acidic residues" evidence="4">
    <location>
        <begin position="14"/>
        <end position="31"/>
    </location>
</feature>
<keyword evidence="1" id="KW-0210">Decarboxylase</keyword>
<reference evidence="5 6" key="1">
    <citation type="submission" date="2016-02" db="EMBL/GenBank/DDBJ databases">
        <title>Genome analysis of coral dinoflagellate symbionts highlights evolutionary adaptations to a symbiotic lifestyle.</title>
        <authorList>
            <person name="Aranda M."/>
            <person name="Li Y."/>
            <person name="Liew Y.J."/>
            <person name="Baumgarten S."/>
            <person name="Simakov O."/>
            <person name="Wilson M."/>
            <person name="Piel J."/>
            <person name="Ashoor H."/>
            <person name="Bougouffa S."/>
            <person name="Bajic V.B."/>
            <person name="Ryu T."/>
            <person name="Ravasi T."/>
            <person name="Bayer T."/>
            <person name="Micklem G."/>
            <person name="Kim H."/>
            <person name="Bhak J."/>
            <person name="Lajeunesse T.C."/>
            <person name="Voolstra C.R."/>
        </authorList>
    </citation>
    <scope>NUCLEOTIDE SEQUENCE [LARGE SCALE GENOMIC DNA]</scope>
    <source>
        <strain evidence="5 6">CCMP2467</strain>
    </source>
</reference>
<dbReference type="OrthoDB" id="5973539at2759"/>
<dbReference type="GO" id="GO:0004609">
    <property type="term" value="F:phosphatidylserine decarboxylase activity"/>
    <property type="evidence" value="ECO:0007669"/>
    <property type="project" value="InterPro"/>
</dbReference>
<dbReference type="GO" id="GO:0008654">
    <property type="term" value="P:phospholipid biosynthetic process"/>
    <property type="evidence" value="ECO:0007669"/>
    <property type="project" value="InterPro"/>
</dbReference>
<proteinExistence type="predicted"/>
<keyword evidence="6" id="KW-1185">Reference proteome</keyword>
<keyword evidence="2" id="KW-0456">Lyase</keyword>
<evidence type="ECO:0000256" key="3">
    <source>
        <dbReference type="SAM" id="Coils"/>
    </source>
</evidence>
<dbReference type="Pfam" id="PF02666">
    <property type="entry name" value="PS_Dcarbxylase"/>
    <property type="match status" value="1"/>
</dbReference>
<evidence type="ECO:0000256" key="4">
    <source>
        <dbReference type="SAM" id="MobiDB-lite"/>
    </source>
</evidence>
<feature type="coiled-coil region" evidence="3">
    <location>
        <begin position="173"/>
        <end position="200"/>
    </location>
</feature>
<comment type="caution">
    <text evidence="5">The sequence shown here is derived from an EMBL/GenBank/DDBJ whole genome shotgun (WGS) entry which is preliminary data.</text>
</comment>
<dbReference type="EMBL" id="LSRX01000490">
    <property type="protein sequence ID" value="OLP95784.1"/>
    <property type="molecule type" value="Genomic_DNA"/>
</dbReference>